<organism evidence="1 2">
    <name type="scientific">Rhizophagus clarus</name>
    <dbReference type="NCBI Taxonomy" id="94130"/>
    <lineage>
        <taxon>Eukaryota</taxon>
        <taxon>Fungi</taxon>
        <taxon>Fungi incertae sedis</taxon>
        <taxon>Mucoromycota</taxon>
        <taxon>Glomeromycotina</taxon>
        <taxon>Glomeromycetes</taxon>
        <taxon>Glomerales</taxon>
        <taxon>Glomeraceae</taxon>
        <taxon>Rhizophagus</taxon>
    </lineage>
</organism>
<name>A0A2Z6Q2H2_9GLOM</name>
<comment type="caution">
    <text evidence="1">The sequence shown here is derived from an EMBL/GenBank/DDBJ whole genome shotgun (WGS) entry which is preliminary data.</text>
</comment>
<gene>
    <name evidence="1" type="ORF">RclHR1_01080009</name>
</gene>
<dbReference type="EMBL" id="BEXD01000091">
    <property type="protein sequence ID" value="GBB84153.1"/>
    <property type="molecule type" value="Genomic_DNA"/>
</dbReference>
<evidence type="ECO:0000313" key="1">
    <source>
        <dbReference type="EMBL" id="GBB84153.1"/>
    </source>
</evidence>
<sequence length="101" mass="12024">MNSRQQDYQQRLFYQQEHAHQQGQVQQGQPSQPAQENGKFVILFVLLKNFFPDDSFPYNVCQLEEDEIDSWFEFYEIPTTLDLDPEEKLNQLAHYLGINLL</sequence>
<dbReference type="AlphaFoldDB" id="A0A2Z6Q2H2"/>
<dbReference type="Proteomes" id="UP000247702">
    <property type="component" value="Unassembled WGS sequence"/>
</dbReference>
<evidence type="ECO:0000313" key="2">
    <source>
        <dbReference type="Proteomes" id="UP000247702"/>
    </source>
</evidence>
<accession>A0A2Z6Q2H2</accession>
<keyword evidence="2" id="KW-1185">Reference proteome</keyword>
<protein>
    <submittedName>
        <fullName evidence="1">Uncharacterized protein</fullName>
    </submittedName>
</protein>
<proteinExistence type="predicted"/>
<reference evidence="1 2" key="1">
    <citation type="submission" date="2017-11" db="EMBL/GenBank/DDBJ databases">
        <title>The genome of Rhizophagus clarus HR1 reveals common genetic basis of auxotrophy among arbuscular mycorrhizal fungi.</title>
        <authorList>
            <person name="Kobayashi Y."/>
        </authorList>
    </citation>
    <scope>NUCLEOTIDE SEQUENCE [LARGE SCALE GENOMIC DNA]</scope>
    <source>
        <strain evidence="1 2">HR1</strain>
    </source>
</reference>